<name>A0A1M7YEK4_9BACT</name>
<dbReference type="PANTHER" id="PTHR33937">
    <property type="entry name" value="IRON-MOLYBDENUM PROTEIN-RELATED-RELATED"/>
    <property type="match status" value="1"/>
</dbReference>
<accession>A0A1M7YEK4</accession>
<dbReference type="InterPro" id="IPR051840">
    <property type="entry name" value="NifX/NifY_domain"/>
</dbReference>
<sequence length="129" mass="13609">MKLAIPSNNPGGLEAARSDHFGHCDVFTVVSLTPENTIENIDTIVNHGHQAGGCMTPVKILSDARVEAIVVGGLGARPMQGFTQVGIDVYFAGPNSGPDVRSLVQLFVDGQLPRMQPTQVCQGSGNCQH</sequence>
<reference evidence="2 3" key="1">
    <citation type="submission" date="2016-12" db="EMBL/GenBank/DDBJ databases">
        <authorList>
            <person name="Song W.-J."/>
            <person name="Kurnit D.M."/>
        </authorList>
    </citation>
    <scope>NUCLEOTIDE SEQUENCE [LARGE SCALE GENOMIC DNA]</scope>
    <source>
        <strain evidence="2 3">DSM 18488</strain>
    </source>
</reference>
<dbReference type="PANTHER" id="PTHR33937:SF2">
    <property type="entry name" value="DINITROGENASE IRON-MOLYBDENUM COFACTOR BIOSYNTHESIS DOMAIN-CONTAINING PROTEIN"/>
    <property type="match status" value="1"/>
</dbReference>
<dbReference type="RefSeq" id="WP_073615266.1">
    <property type="nucleotide sequence ID" value="NZ_FRFE01000022.1"/>
</dbReference>
<organism evidence="2 3">
    <name type="scientific">Desulfopila aestuarii DSM 18488</name>
    <dbReference type="NCBI Taxonomy" id="1121416"/>
    <lineage>
        <taxon>Bacteria</taxon>
        <taxon>Pseudomonadati</taxon>
        <taxon>Thermodesulfobacteriota</taxon>
        <taxon>Desulfobulbia</taxon>
        <taxon>Desulfobulbales</taxon>
        <taxon>Desulfocapsaceae</taxon>
        <taxon>Desulfopila</taxon>
    </lineage>
</organism>
<keyword evidence="3" id="KW-1185">Reference proteome</keyword>
<protein>
    <submittedName>
        <fullName evidence="2">Predicted Fe-Mo cluster-binding protein, NifX family</fullName>
    </submittedName>
</protein>
<dbReference type="EMBL" id="FRFE01000022">
    <property type="protein sequence ID" value="SHO51075.1"/>
    <property type="molecule type" value="Genomic_DNA"/>
</dbReference>
<dbReference type="AlphaFoldDB" id="A0A1M7YEK4"/>
<proteinExistence type="predicted"/>
<feature type="domain" description="Dinitrogenase iron-molybdenum cofactor biosynthesis" evidence="1">
    <location>
        <begin position="17"/>
        <end position="94"/>
    </location>
</feature>
<dbReference type="Pfam" id="PF02579">
    <property type="entry name" value="Nitro_FeMo-Co"/>
    <property type="match status" value="1"/>
</dbReference>
<evidence type="ECO:0000313" key="2">
    <source>
        <dbReference type="EMBL" id="SHO51075.1"/>
    </source>
</evidence>
<gene>
    <name evidence="2" type="ORF">SAMN02745220_03822</name>
</gene>
<evidence type="ECO:0000313" key="3">
    <source>
        <dbReference type="Proteomes" id="UP000184603"/>
    </source>
</evidence>
<dbReference type="InterPro" id="IPR003731">
    <property type="entry name" value="Di-Nase_FeMo-co_biosynth"/>
</dbReference>
<dbReference type="OrthoDB" id="280278at2"/>
<evidence type="ECO:0000259" key="1">
    <source>
        <dbReference type="Pfam" id="PF02579"/>
    </source>
</evidence>
<dbReference type="STRING" id="1121416.SAMN02745220_03822"/>
<dbReference type="Proteomes" id="UP000184603">
    <property type="component" value="Unassembled WGS sequence"/>
</dbReference>
<dbReference type="Gene3D" id="3.30.420.130">
    <property type="entry name" value="Dinitrogenase iron-molybdenum cofactor biosynthesis domain"/>
    <property type="match status" value="1"/>
</dbReference>
<dbReference type="InterPro" id="IPR036105">
    <property type="entry name" value="DiNase_FeMo-co_biosyn_sf"/>
</dbReference>
<dbReference type="SUPFAM" id="SSF53146">
    <property type="entry name" value="Nitrogenase accessory factor-like"/>
    <property type="match status" value="1"/>
</dbReference>